<feature type="compositionally biased region" description="Basic and acidic residues" evidence="1">
    <location>
        <begin position="563"/>
        <end position="580"/>
    </location>
</feature>
<feature type="compositionally biased region" description="Gly residues" evidence="1">
    <location>
        <begin position="439"/>
        <end position="449"/>
    </location>
</feature>
<feature type="compositionally biased region" description="Basic and acidic residues" evidence="1">
    <location>
        <begin position="457"/>
        <end position="470"/>
    </location>
</feature>
<reference evidence="2" key="1">
    <citation type="submission" date="2022-10" db="EMBL/GenBank/DDBJ databases">
        <title>Completed Genome Sequence of two octocoral isolated bacterium, Endozoicomonas euniceicola EF212T and Endozoicomonas gorgoniicola PS125T.</title>
        <authorList>
            <person name="Chiou Y.-J."/>
            <person name="Chen Y.-H."/>
        </authorList>
    </citation>
    <scope>NUCLEOTIDE SEQUENCE</scope>
    <source>
        <strain evidence="2">EF212</strain>
    </source>
</reference>
<proteinExistence type="predicted"/>
<feature type="region of interest" description="Disordered" evidence="1">
    <location>
        <begin position="376"/>
        <end position="499"/>
    </location>
</feature>
<protein>
    <submittedName>
        <fullName evidence="2">Uncharacterized protein</fullName>
    </submittedName>
</protein>
<evidence type="ECO:0000313" key="2">
    <source>
        <dbReference type="EMBL" id="UYM15372.1"/>
    </source>
</evidence>
<feature type="region of interest" description="Disordered" evidence="1">
    <location>
        <begin position="556"/>
        <end position="580"/>
    </location>
</feature>
<dbReference type="RefSeq" id="WP_262597343.1">
    <property type="nucleotide sequence ID" value="NZ_CP103300.1"/>
</dbReference>
<name>A0ABY6GRK5_9GAMM</name>
<dbReference type="Proteomes" id="UP001163255">
    <property type="component" value="Chromosome"/>
</dbReference>
<keyword evidence="3" id="KW-1185">Reference proteome</keyword>
<accession>A0ABY6GRK5</accession>
<evidence type="ECO:0000313" key="3">
    <source>
        <dbReference type="Proteomes" id="UP001163255"/>
    </source>
</evidence>
<feature type="region of interest" description="Disordered" evidence="1">
    <location>
        <begin position="237"/>
        <end position="273"/>
    </location>
</feature>
<feature type="compositionally biased region" description="Acidic residues" evidence="1">
    <location>
        <begin position="237"/>
        <end position="266"/>
    </location>
</feature>
<gene>
    <name evidence="2" type="ORF">NX720_21345</name>
</gene>
<sequence>MNNIAIKNAILFVKATSLFLIFFINSLSAYGSKINCQHYDAYNKTDLIYLRSLSSDTICFLPASDYLSDALPEKNTATKKLWGIKFIPISINSISQPVALLFSQYKIPKLVESDGSIMSGSYYHKPSIIKPLNTDLIKKYLIPPDLGTSENQLELQWQQLITHMKTLDENTSNIDSKSKKSFIYLSTSDQQLRVVVIPSKDLVKNKQEQLNEMTIRALHSLYNTLLDDEEEQISTEEIADSNAGDDEEEVSTEETDNSNAGEDDDGDRQMNNPRYSFFYVMDGEQLSEPAVSNKLLQQRLKVLDILRNRAQIAIDQGNNQLATILNNRITLIEVDIEYFSTQLTSDSTEVYSNIAELILKTLQRDSEEIQQYEHHRYHSDLFPPMPAQPDLKTARSRIGRQTPGGNNQAGSPDSASQQGDTPSGSSNQEQASGQSSRGGDNGGSGNGGSGRDDDGDDDRHRDSDAPHDLTEGTSQIHCPECKRPISSDTLPSNSKREKSNKVLCETCHNKFEKESREYVENIIKATTGHEKIDESNLELLTESAMRIYNDLKRKGGTKFSARPNKEEEMENGGKSKEDSSVKIKNQEIEKIVRIIVKKHQSSPKDSSLTRIILTQFITHFIEDLSEGGKGTRTSALQILEEIKKDKLRYCFELRYSVNDHSCTDIGAYFPVFGYINKKGEKVLTTEVYFSNHVPTVTLFTEMKDHGELNRQMDNLHVE</sequence>
<feature type="compositionally biased region" description="Polar residues" evidence="1">
    <location>
        <begin position="403"/>
        <end position="431"/>
    </location>
</feature>
<evidence type="ECO:0000256" key="1">
    <source>
        <dbReference type="SAM" id="MobiDB-lite"/>
    </source>
</evidence>
<organism evidence="2 3">
    <name type="scientific">Endozoicomonas euniceicola</name>
    <dbReference type="NCBI Taxonomy" id="1234143"/>
    <lineage>
        <taxon>Bacteria</taxon>
        <taxon>Pseudomonadati</taxon>
        <taxon>Pseudomonadota</taxon>
        <taxon>Gammaproteobacteria</taxon>
        <taxon>Oceanospirillales</taxon>
        <taxon>Endozoicomonadaceae</taxon>
        <taxon>Endozoicomonas</taxon>
    </lineage>
</organism>
<dbReference type="EMBL" id="CP103300">
    <property type="protein sequence ID" value="UYM15372.1"/>
    <property type="molecule type" value="Genomic_DNA"/>
</dbReference>